<protein>
    <submittedName>
        <fullName evidence="2">Uncharacterized protein</fullName>
    </submittedName>
</protein>
<dbReference type="AlphaFoldDB" id="A0A066WPH2"/>
<reference evidence="2 3" key="1">
    <citation type="submission" date="2014-05" db="EMBL/GenBank/DDBJ databases">
        <title>Draft genome sequence of a rare smut relative, Tilletiaria anomala UBC 951.</title>
        <authorList>
            <consortium name="DOE Joint Genome Institute"/>
            <person name="Toome M."/>
            <person name="Kuo A."/>
            <person name="Henrissat B."/>
            <person name="Lipzen A."/>
            <person name="Tritt A."/>
            <person name="Yoshinaga Y."/>
            <person name="Zane M."/>
            <person name="Barry K."/>
            <person name="Grigoriev I.V."/>
            <person name="Spatafora J.W."/>
            <person name="Aimea M.C."/>
        </authorList>
    </citation>
    <scope>NUCLEOTIDE SEQUENCE [LARGE SCALE GENOMIC DNA]</scope>
    <source>
        <strain evidence="2 3">UBC 951</strain>
    </source>
</reference>
<keyword evidence="1" id="KW-1133">Transmembrane helix</keyword>
<keyword evidence="1" id="KW-0472">Membrane</keyword>
<comment type="caution">
    <text evidence="2">The sequence shown here is derived from an EMBL/GenBank/DDBJ whole genome shotgun (WGS) entry which is preliminary data.</text>
</comment>
<keyword evidence="1" id="KW-0812">Transmembrane</keyword>
<sequence length="144" mass="16144">MAGRRRPLPHKLASYFNPRPFHNHHICARSCQHRCCAIPCGLGANQRDDLRAKAIRTDEGNAHRRERHDLAFCLVFFAFPCACNFTAIVGPLCSPSVNTTPCTIATRAHILIIPSSISYLPSHCSCLLLYLLATTFYIMLVYTL</sequence>
<dbReference type="HOGENOM" id="CLU_1797798_0_0_1"/>
<dbReference type="EMBL" id="JMSN01000009">
    <property type="protein sequence ID" value="KDN52525.1"/>
    <property type="molecule type" value="Genomic_DNA"/>
</dbReference>
<dbReference type="Proteomes" id="UP000027361">
    <property type="component" value="Unassembled WGS sequence"/>
</dbReference>
<organism evidence="2 3">
    <name type="scientific">Tilletiaria anomala (strain ATCC 24038 / CBS 436.72 / UBC 951)</name>
    <dbReference type="NCBI Taxonomy" id="1037660"/>
    <lineage>
        <taxon>Eukaryota</taxon>
        <taxon>Fungi</taxon>
        <taxon>Dikarya</taxon>
        <taxon>Basidiomycota</taxon>
        <taxon>Ustilaginomycotina</taxon>
        <taxon>Exobasidiomycetes</taxon>
        <taxon>Georgefischeriales</taxon>
        <taxon>Tilletiariaceae</taxon>
        <taxon>Tilletiaria</taxon>
    </lineage>
</organism>
<feature type="transmembrane region" description="Helical" evidence="1">
    <location>
        <begin position="120"/>
        <end position="142"/>
    </location>
</feature>
<gene>
    <name evidence="2" type="ORF">K437DRAFT_186425</name>
</gene>
<dbReference type="InParanoid" id="A0A066WPH2"/>
<evidence type="ECO:0000256" key="1">
    <source>
        <dbReference type="SAM" id="Phobius"/>
    </source>
</evidence>
<name>A0A066WPH2_TILAU</name>
<dbReference type="RefSeq" id="XP_013245364.1">
    <property type="nucleotide sequence ID" value="XM_013389910.1"/>
</dbReference>
<keyword evidence="3" id="KW-1185">Reference proteome</keyword>
<dbReference type="GeneID" id="25261937"/>
<feature type="transmembrane region" description="Helical" evidence="1">
    <location>
        <begin position="70"/>
        <end position="89"/>
    </location>
</feature>
<evidence type="ECO:0000313" key="3">
    <source>
        <dbReference type="Proteomes" id="UP000027361"/>
    </source>
</evidence>
<evidence type="ECO:0000313" key="2">
    <source>
        <dbReference type="EMBL" id="KDN52525.1"/>
    </source>
</evidence>
<accession>A0A066WPH2</accession>
<proteinExistence type="predicted"/>